<evidence type="ECO:0000256" key="4">
    <source>
        <dbReference type="ARBA" id="ARBA00022842"/>
    </source>
</evidence>
<evidence type="ECO:0000256" key="3">
    <source>
        <dbReference type="ARBA" id="ARBA00022723"/>
    </source>
</evidence>
<reference evidence="8" key="1">
    <citation type="submission" date="2020-11" db="EMBL/GenBank/DDBJ databases">
        <authorList>
            <person name="Tran Van P."/>
        </authorList>
    </citation>
    <scope>NUCLEOTIDE SEQUENCE</scope>
</reference>
<evidence type="ECO:0000256" key="7">
    <source>
        <dbReference type="RuleBase" id="RU004466"/>
    </source>
</evidence>
<organism evidence="8">
    <name type="scientific">Oppiella nova</name>
    <dbReference type="NCBI Taxonomy" id="334625"/>
    <lineage>
        <taxon>Eukaryota</taxon>
        <taxon>Metazoa</taxon>
        <taxon>Ecdysozoa</taxon>
        <taxon>Arthropoda</taxon>
        <taxon>Chelicerata</taxon>
        <taxon>Arachnida</taxon>
        <taxon>Acari</taxon>
        <taxon>Acariformes</taxon>
        <taxon>Sarcoptiformes</taxon>
        <taxon>Oribatida</taxon>
        <taxon>Brachypylina</taxon>
        <taxon>Oppioidea</taxon>
        <taxon>Oppiidae</taxon>
        <taxon>Oppiella</taxon>
    </lineage>
</organism>
<dbReference type="GO" id="GO:0005737">
    <property type="term" value="C:cytoplasm"/>
    <property type="evidence" value="ECO:0007669"/>
    <property type="project" value="TreeGrafter"/>
</dbReference>
<dbReference type="InterPro" id="IPR039702">
    <property type="entry name" value="FPS1-like"/>
</dbReference>
<evidence type="ECO:0000313" key="9">
    <source>
        <dbReference type="Proteomes" id="UP000728032"/>
    </source>
</evidence>
<name>A0A7R9M8T0_9ACAR</name>
<evidence type="ECO:0000256" key="6">
    <source>
        <dbReference type="ARBA" id="ARBA00034546"/>
    </source>
</evidence>
<keyword evidence="4" id="KW-0460">Magnesium</keyword>
<keyword evidence="9" id="KW-1185">Reference proteome</keyword>
<dbReference type="InterPro" id="IPR033749">
    <property type="entry name" value="Polyprenyl_synt_CS"/>
</dbReference>
<protein>
    <recommendedName>
        <fullName evidence="6">Farnesyl pyrophosphate synthase</fullName>
    </recommendedName>
</protein>
<dbReference type="GO" id="GO:0004161">
    <property type="term" value="F:dimethylallyltranstransferase activity"/>
    <property type="evidence" value="ECO:0007669"/>
    <property type="project" value="TreeGrafter"/>
</dbReference>
<proteinExistence type="inferred from homology"/>
<dbReference type="SUPFAM" id="SSF48576">
    <property type="entry name" value="Terpenoid synthases"/>
    <property type="match status" value="1"/>
</dbReference>
<sequence>MNSQSDLNEFRNTFNEILCAICPDHETHELAEVYSWIRESILYNVPHGKFSRGLTVVSTYRAIVEQQGKTPTCDEIKLASALGWSLEFLHSAYLITDDMMDQSITRRNKPCWYKVEHVGLRSCNDAKVLEQEVYHIIEIFFHDKPCYGKLNDLLHEAARYIVFGQCMDMTSNPTGKRPKFKLFTDHRYASIAKYKTSLYSFVLPVRIGTYTMYMSSYDSPDAHKMAEEMLIKIGHLYQLQDDYFDCFGDPDITGKIGRDIQEGKSSWPIVTAFKLCDQDQRETLEKHYCIDEDTSVAIVKDIFTKLSIKELYLKEETEYYKNLCKSINDLKLKNQLLANICKQFLDMIYKRKN</sequence>
<dbReference type="Gene3D" id="1.10.600.10">
    <property type="entry name" value="Farnesyl Diphosphate Synthase"/>
    <property type="match status" value="1"/>
</dbReference>
<dbReference type="GO" id="GO:0045337">
    <property type="term" value="P:farnesyl diphosphate biosynthetic process"/>
    <property type="evidence" value="ECO:0007669"/>
    <property type="project" value="TreeGrafter"/>
</dbReference>
<dbReference type="EMBL" id="CAJPVJ010009854">
    <property type="protein sequence ID" value="CAG2172854.1"/>
    <property type="molecule type" value="Genomic_DNA"/>
</dbReference>
<dbReference type="Pfam" id="PF00348">
    <property type="entry name" value="polyprenyl_synt"/>
    <property type="match status" value="1"/>
</dbReference>
<dbReference type="Proteomes" id="UP000728032">
    <property type="component" value="Unassembled WGS sequence"/>
</dbReference>
<evidence type="ECO:0000313" key="8">
    <source>
        <dbReference type="EMBL" id="CAD7655667.1"/>
    </source>
</evidence>
<comment type="similarity">
    <text evidence="7">Belongs to the FPP/GGPP synthase family.</text>
</comment>
<dbReference type="PANTHER" id="PTHR11525:SF0">
    <property type="entry name" value="FARNESYL PYROPHOSPHATE SYNTHASE"/>
    <property type="match status" value="1"/>
</dbReference>
<dbReference type="InterPro" id="IPR008949">
    <property type="entry name" value="Isoprenoid_synthase_dom_sf"/>
</dbReference>
<keyword evidence="2 7" id="KW-0808">Transferase</keyword>
<comment type="cofactor">
    <cofactor evidence="1">
        <name>Mg(2+)</name>
        <dbReference type="ChEBI" id="CHEBI:18420"/>
    </cofactor>
</comment>
<dbReference type="AlphaFoldDB" id="A0A7R9M8T0"/>
<dbReference type="InterPro" id="IPR000092">
    <property type="entry name" value="Polyprenyl_synt"/>
</dbReference>
<evidence type="ECO:0000256" key="5">
    <source>
        <dbReference type="ARBA" id="ARBA00033740"/>
    </source>
</evidence>
<evidence type="ECO:0000256" key="2">
    <source>
        <dbReference type="ARBA" id="ARBA00022679"/>
    </source>
</evidence>
<dbReference type="OrthoDB" id="10257492at2759"/>
<gene>
    <name evidence="8" type="ORF">ONB1V03_LOCUS12310</name>
</gene>
<dbReference type="PROSITE" id="PS00444">
    <property type="entry name" value="POLYPRENYL_SYNTHASE_2"/>
    <property type="match status" value="1"/>
</dbReference>
<dbReference type="GO" id="GO:0004337">
    <property type="term" value="F:(2E,6E)-farnesyl diphosphate synthase activity"/>
    <property type="evidence" value="ECO:0007669"/>
    <property type="project" value="TreeGrafter"/>
</dbReference>
<dbReference type="GO" id="GO:0042811">
    <property type="term" value="P:pheromone biosynthetic process"/>
    <property type="evidence" value="ECO:0007669"/>
    <property type="project" value="UniProtKB-ARBA"/>
</dbReference>
<feature type="non-terminal residue" evidence="8">
    <location>
        <position position="1"/>
    </location>
</feature>
<evidence type="ECO:0000256" key="1">
    <source>
        <dbReference type="ARBA" id="ARBA00001946"/>
    </source>
</evidence>
<dbReference type="EMBL" id="OC924679">
    <property type="protein sequence ID" value="CAD7655667.1"/>
    <property type="molecule type" value="Genomic_DNA"/>
</dbReference>
<dbReference type="PANTHER" id="PTHR11525">
    <property type="entry name" value="FARNESYL-PYROPHOSPHATE SYNTHETASE"/>
    <property type="match status" value="1"/>
</dbReference>
<dbReference type="GO" id="GO:0046872">
    <property type="term" value="F:metal ion binding"/>
    <property type="evidence" value="ECO:0007669"/>
    <property type="project" value="UniProtKB-KW"/>
</dbReference>
<keyword evidence="3" id="KW-0479">Metal-binding</keyword>
<comment type="pathway">
    <text evidence="5">Pheromone biosynthesis.</text>
</comment>
<accession>A0A7R9M8T0</accession>
<dbReference type="SFLD" id="SFLDS00005">
    <property type="entry name" value="Isoprenoid_Synthase_Type_I"/>
    <property type="match status" value="1"/>
</dbReference>